<name>A0A511XKJ1_9PROT</name>
<protein>
    <recommendedName>
        <fullName evidence="4">Flagellar protein FlgN</fullName>
    </recommendedName>
</protein>
<dbReference type="AlphaFoldDB" id="A0A511XKJ1"/>
<evidence type="ECO:0000313" key="3">
    <source>
        <dbReference type="Proteomes" id="UP000321746"/>
    </source>
</evidence>
<feature type="compositionally biased region" description="Polar residues" evidence="1">
    <location>
        <begin position="110"/>
        <end position="119"/>
    </location>
</feature>
<accession>A0A511XKJ1</accession>
<proteinExistence type="predicted"/>
<reference evidence="2 3" key="1">
    <citation type="submission" date="2019-07" db="EMBL/GenBank/DDBJ databases">
        <title>Whole genome shotgun sequence of Acetobacter oeni NBRC 105207.</title>
        <authorList>
            <person name="Hosoyama A."/>
            <person name="Uohara A."/>
            <person name="Ohji S."/>
            <person name="Ichikawa N."/>
        </authorList>
    </citation>
    <scope>NUCLEOTIDE SEQUENCE [LARGE SCALE GENOMIC DNA]</scope>
    <source>
        <strain evidence="2 3">NBRC 105207</strain>
    </source>
</reference>
<keyword evidence="3" id="KW-1185">Reference proteome</keyword>
<dbReference type="EMBL" id="BJYG01000020">
    <property type="protein sequence ID" value="GEN63465.1"/>
    <property type="molecule type" value="Genomic_DNA"/>
</dbReference>
<feature type="region of interest" description="Disordered" evidence="1">
    <location>
        <begin position="108"/>
        <end position="135"/>
    </location>
</feature>
<evidence type="ECO:0000256" key="1">
    <source>
        <dbReference type="SAM" id="MobiDB-lite"/>
    </source>
</evidence>
<dbReference type="Proteomes" id="UP000321746">
    <property type="component" value="Unassembled WGS sequence"/>
</dbReference>
<evidence type="ECO:0000313" key="2">
    <source>
        <dbReference type="EMBL" id="GEN63465.1"/>
    </source>
</evidence>
<evidence type="ECO:0008006" key="4">
    <source>
        <dbReference type="Google" id="ProtNLM"/>
    </source>
</evidence>
<sequence length="135" mass="14815">MTARALKTLEAVLDVIEEENLQLKAGDIPAAVLLLGRKEAALADLDKLDIVGERKSETDEDANCRSSELPEAARRLDHALQENRVLLRQAMTAQRLIVKLLTNALPSPDARTNYSNSGSYVAARRQPGRALRNNA</sequence>
<dbReference type="RefSeq" id="WP_146888037.1">
    <property type="nucleotide sequence ID" value="NZ_BJYG01000020.1"/>
</dbReference>
<organism evidence="2 3">
    <name type="scientific">Acetobacter oeni</name>
    <dbReference type="NCBI Taxonomy" id="304077"/>
    <lineage>
        <taxon>Bacteria</taxon>
        <taxon>Pseudomonadati</taxon>
        <taxon>Pseudomonadota</taxon>
        <taxon>Alphaproteobacteria</taxon>
        <taxon>Acetobacterales</taxon>
        <taxon>Acetobacteraceae</taxon>
        <taxon>Acetobacter</taxon>
    </lineage>
</organism>
<dbReference type="OrthoDB" id="7223970at2"/>
<gene>
    <name evidence="2" type="ORF">AOE01nite_16890</name>
</gene>
<comment type="caution">
    <text evidence="2">The sequence shown here is derived from an EMBL/GenBank/DDBJ whole genome shotgun (WGS) entry which is preliminary data.</text>
</comment>